<dbReference type="AlphaFoldDB" id="A0A8R1IP33"/>
<dbReference type="GO" id="GO:0005886">
    <property type="term" value="C:plasma membrane"/>
    <property type="evidence" value="ECO:0007669"/>
    <property type="project" value="TreeGrafter"/>
</dbReference>
<feature type="domain" description="Plexin cytoplasmic RasGAP" evidence="1">
    <location>
        <begin position="1"/>
        <end position="92"/>
    </location>
</feature>
<accession>A0A8R1IP33</accession>
<dbReference type="Proteomes" id="UP000005237">
    <property type="component" value="Unassembled WGS sequence"/>
</dbReference>
<dbReference type="SUPFAM" id="SSF48350">
    <property type="entry name" value="GTPase activation domain, GAP"/>
    <property type="match status" value="1"/>
</dbReference>
<protein>
    <submittedName>
        <fullName evidence="2">Plexin_cytopl domain-containing protein</fullName>
    </submittedName>
</protein>
<evidence type="ECO:0000259" key="1">
    <source>
        <dbReference type="Pfam" id="PF08337"/>
    </source>
</evidence>
<evidence type="ECO:0000313" key="2">
    <source>
        <dbReference type="EnsemblMetazoa" id="CJA38709.1"/>
    </source>
</evidence>
<dbReference type="InterPro" id="IPR031148">
    <property type="entry name" value="Plexin"/>
</dbReference>
<dbReference type="InterPro" id="IPR013548">
    <property type="entry name" value="Plexin_cytoplasmic_RasGAP_dom"/>
</dbReference>
<dbReference type="GO" id="GO:0017154">
    <property type="term" value="F:semaphorin receptor activity"/>
    <property type="evidence" value="ECO:0007669"/>
    <property type="project" value="InterPro"/>
</dbReference>
<dbReference type="Gene3D" id="1.10.506.10">
    <property type="entry name" value="GTPase Activation - p120gap, domain 1"/>
    <property type="match status" value="1"/>
</dbReference>
<name>A0A8R1IP33_CAEJA</name>
<organism evidence="2 3">
    <name type="scientific">Caenorhabditis japonica</name>
    <dbReference type="NCBI Taxonomy" id="281687"/>
    <lineage>
        <taxon>Eukaryota</taxon>
        <taxon>Metazoa</taxon>
        <taxon>Ecdysozoa</taxon>
        <taxon>Nematoda</taxon>
        <taxon>Chromadorea</taxon>
        <taxon>Rhabditida</taxon>
        <taxon>Rhabditina</taxon>
        <taxon>Rhabditomorpha</taxon>
        <taxon>Rhabditoidea</taxon>
        <taxon>Rhabditidae</taxon>
        <taxon>Peloderinae</taxon>
        <taxon>Caenorhabditis</taxon>
    </lineage>
</organism>
<dbReference type="InterPro" id="IPR008936">
    <property type="entry name" value="Rho_GTPase_activation_prot"/>
</dbReference>
<dbReference type="GO" id="GO:0002116">
    <property type="term" value="C:semaphorin receptor complex"/>
    <property type="evidence" value="ECO:0007669"/>
    <property type="project" value="TreeGrafter"/>
</dbReference>
<dbReference type="Pfam" id="PF08337">
    <property type="entry name" value="Plexin_cytopl"/>
    <property type="match status" value="1"/>
</dbReference>
<reference evidence="2" key="2">
    <citation type="submission" date="2022-06" db="UniProtKB">
        <authorList>
            <consortium name="EnsemblMetazoa"/>
        </authorList>
    </citation>
    <scope>IDENTIFICATION</scope>
    <source>
        <strain evidence="2">DF5081</strain>
    </source>
</reference>
<dbReference type="PANTHER" id="PTHR22625:SF70">
    <property type="entry name" value="PLEXIN A, ISOFORM A"/>
    <property type="match status" value="1"/>
</dbReference>
<reference evidence="3" key="1">
    <citation type="submission" date="2010-08" db="EMBL/GenBank/DDBJ databases">
        <authorList>
            <consortium name="Caenorhabditis japonica Sequencing Consortium"/>
            <person name="Wilson R.K."/>
        </authorList>
    </citation>
    <scope>NUCLEOTIDE SEQUENCE [LARGE SCALE GENOMIC DNA]</scope>
    <source>
        <strain evidence="3">DF5081</strain>
    </source>
</reference>
<proteinExistence type="predicted"/>
<evidence type="ECO:0000313" key="3">
    <source>
        <dbReference type="Proteomes" id="UP000005237"/>
    </source>
</evidence>
<dbReference type="PANTHER" id="PTHR22625">
    <property type="entry name" value="PLEXIN"/>
    <property type="match status" value="1"/>
</dbReference>
<dbReference type="GO" id="GO:0030334">
    <property type="term" value="P:regulation of cell migration"/>
    <property type="evidence" value="ECO:0007669"/>
    <property type="project" value="TreeGrafter"/>
</dbReference>
<keyword evidence="3" id="KW-1185">Reference proteome</keyword>
<dbReference type="EnsemblMetazoa" id="CJA38709.1">
    <property type="protein sequence ID" value="CJA38709.1"/>
    <property type="gene ID" value="WBGene00214556"/>
</dbReference>
<sequence length="92" mass="11071">MNKTFFLTMVRTMESNKYFVGKDRVYVGSLLMVVLQEKMGYCTEMLKQLLRELIEKTVEKKFQPKILFRRSESIAERMLSAWFTFLLHDHLK</sequence>